<evidence type="ECO:0000256" key="2">
    <source>
        <dbReference type="SAM" id="Phobius"/>
    </source>
</evidence>
<dbReference type="NCBIfam" id="TIGR02532">
    <property type="entry name" value="IV_pilin_GFxxxE"/>
    <property type="match status" value="1"/>
</dbReference>
<dbReference type="GO" id="GO:0015627">
    <property type="term" value="C:type II protein secretion system complex"/>
    <property type="evidence" value="ECO:0007669"/>
    <property type="project" value="InterPro"/>
</dbReference>
<protein>
    <recommendedName>
        <fullName evidence="5">Type II secretion system protein GspG C-terminal domain-containing protein</fullName>
    </recommendedName>
</protein>
<evidence type="ECO:0000313" key="4">
    <source>
        <dbReference type="Proteomes" id="UP000177396"/>
    </source>
</evidence>
<dbReference type="EMBL" id="MFJB01000086">
    <property type="protein sequence ID" value="OGF98777.1"/>
    <property type="molecule type" value="Genomic_DNA"/>
</dbReference>
<dbReference type="Pfam" id="PF07963">
    <property type="entry name" value="N_methyl"/>
    <property type="match status" value="1"/>
</dbReference>
<accession>A0A1F5YF15</accession>
<dbReference type="Proteomes" id="UP000177396">
    <property type="component" value="Unassembled WGS sequence"/>
</dbReference>
<dbReference type="InterPro" id="IPR000983">
    <property type="entry name" value="Bac_GSPG_pilin"/>
</dbReference>
<keyword evidence="2" id="KW-0812">Transmembrane</keyword>
<evidence type="ECO:0000256" key="1">
    <source>
        <dbReference type="ARBA" id="ARBA00022481"/>
    </source>
</evidence>
<dbReference type="SUPFAM" id="SSF54523">
    <property type="entry name" value="Pili subunits"/>
    <property type="match status" value="1"/>
</dbReference>
<sequence length="141" mass="15786">MRRQETRNINGFTIVELLVTITIIALLSTIGITGYQALSRGGRDALRKTDLEQIRSALEIYKSENNSYPSVDNCIPAELSLDYINPYPQDPKTPTFQYCYKSTSPLTYELCTHLENEDQNDNYCGNESACGSGCNYAVVNP</sequence>
<gene>
    <name evidence="3" type="ORF">A2153_00910</name>
</gene>
<dbReference type="PRINTS" id="PR00813">
    <property type="entry name" value="BCTERIALGSPG"/>
</dbReference>
<feature type="transmembrane region" description="Helical" evidence="2">
    <location>
        <begin position="12"/>
        <end position="38"/>
    </location>
</feature>
<reference evidence="3 4" key="1">
    <citation type="journal article" date="2016" name="Nat. Commun.">
        <title>Thousands of microbial genomes shed light on interconnected biogeochemical processes in an aquifer system.</title>
        <authorList>
            <person name="Anantharaman K."/>
            <person name="Brown C.T."/>
            <person name="Hug L.A."/>
            <person name="Sharon I."/>
            <person name="Castelle C.J."/>
            <person name="Probst A.J."/>
            <person name="Thomas B.C."/>
            <person name="Singh A."/>
            <person name="Wilkins M.J."/>
            <person name="Karaoz U."/>
            <person name="Brodie E.L."/>
            <person name="Williams K.H."/>
            <person name="Hubbard S.S."/>
            <person name="Banfield J.F."/>
        </authorList>
    </citation>
    <scope>NUCLEOTIDE SEQUENCE [LARGE SCALE GENOMIC DNA]</scope>
</reference>
<dbReference type="InterPro" id="IPR045584">
    <property type="entry name" value="Pilin-like"/>
</dbReference>
<dbReference type="AlphaFoldDB" id="A0A1F5YF15"/>
<evidence type="ECO:0000313" key="3">
    <source>
        <dbReference type="EMBL" id="OGF98777.1"/>
    </source>
</evidence>
<organism evidence="3 4">
    <name type="scientific">Candidatus Gottesmanbacteria bacterium RBG_16_38_7b</name>
    <dbReference type="NCBI Taxonomy" id="1798372"/>
    <lineage>
        <taxon>Bacteria</taxon>
        <taxon>Candidatus Gottesmaniibacteriota</taxon>
    </lineage>
</organism>
<dbReference type="InterPro" id="IPR012902">
    <property type="entry name" value="N_methyl_site"/>
</dbReference>
<keyword evidence="2" id="KW-0472">Membrane</keyword>
<comment type="caution">
    <text evidence="3">The sequence shown here is derived from an EMBL/GenBank/DDBJ whole genome shotgun (WGS) entry which is preliminary data.</text>
</comment>
<keyword evidence="1" id="KW-0488">Methylation</keyword>
<dbReference type="Gene3D" id="3.30.700.10">
    <property type="entry name" value="Glycoprotein, Type 4 Pilin"/>
    <property type="match status" value="1"/>
</dbReference>
<keyword evidence="2" id="KW-1133">Transmembrane helix</keyword>
<dbReference type="GO" id="GO:0015628">
    <property type="term" value="P:protein secretion by the type II secretion system"/>
    <property type="evidence" value="ECO:0007669"/>
    <property type="project" value="InterPro"/>
</dbReference>
<name>A0A1F5YF15_9BACT</name>
<evidence type="ECO:0008006" key="5">
    <source>
        <dbReference type="Google" id="ProtNLM"/>
    </source>
</evidence>
<proteinExistence type="predicted"/>